<reference evidence="1 2" key="1">
    <citation type="submission" date="2019-05" db="EMBL/GenBank/DDBJ databases">
        <authorList>
            <person name="Qu J.-H."/>
        </authorList>
    </citation>
    <scope>NUCLEOTIDE SEQUENCE [LARGE SCALE GENOMIC DNA]</scope>
    <source>
        <strain evidence="1 2">T17</strain>
    </source>
</reference>
<gene>
    <name evidence="1" type="ORF">FEN17_07665</name>
</gene>
<dbReference type="Proteomes" id="UP000306402">
    <property type="component" value="Unassembled WGS sequence"/>
</dbReference>
<accession>A0A5R9L4H7</accession>
<dbReference type="AlphaFoldDB" id="A0A5R9L4H7"/>
<dbReference type="Pfam" id="PF13030">
    <property type="entry name" value="DUF3891"/>
    <property type="match status" value="1"/>
</dbReference>
<dbReference type="OrthoDB" id="872894at2"/>
<sequence>MIVNYTEEGWSIVTQRSHGLLAAQICGRWKKDQQPERWVETLIATAEHDDVNDELTEPEIVHPNGGPKNFKMVPFEPAYCDRLVAKALAKGRYVGILIATHIRFLYGEQTEAKPYCAALAKKEKIWIKETKTSAAQVKSSYELLEFCDAFSLIICQQLMQPEERLMEISNGPDGKSYQLRMRNPGELIVSPWPFEEDAFQVNYESRTVKQLAFESSEAFRKALESAVITHNTLTIARNPA</sequence>
<protein>
    <submittedName>
        <fullName evidence="1">DUF3891 family protein</fullName>
    </submittedName>
</protein>
<dbReference type="InterPro" id="IPR024992">
    <property type="entry name" value="DUF3891"/>
</dbReference>
<proteinExistence type="predicted"/>
<name>A0A5R9L4H7_9BACT</name>
<keyword evidence="2" id="KW-1185">Reference proteome</keyword>
<evidence type="ECO:0000313" key="1">
    <source>
        <dbReference type="EMBL" id="TLV03472.1"/>
    </source>
</evidence>
<dbReference type="EMBL" id="VCEJ01000002">
    <property type="protein sequence ID" value="TLV03472.1"/>
    <property type="molecule type" value="Genomic_DNA"/>
</dbReference>
<organism evidence="1 2">
    <name type="scientific">Dyadobacter luticola</name>
    <dbReference type="NCBI Taxonomy" id="1979387"/>
    <lineage>
        <taxon>Bacteria</taxon>
        <taxon>Pseudomonadati</taxon>
        <taxon>Bacteroidota</taxon>
        <taxon>Cytophagia</taxon>
        <taxon>Cytophagales</taxon>
        <taxon>Spirosomataceae</taxon>
        <taxon>Dyadobacter</taxon>
    </lineage>
</organism>
<comment type="caution">
    <text evidence="1">The sequence shown here is derived from an EMBL/GenBank/DDBJ whole genome shotgun (WGS) entry which is preliminary data.</text>
</comment>
<evidence type="ECO:0000313" key="2">
    <source>
        <dbReference type="Proteomes" id="UP000306402"/>
    </source>
</evidence>
<dbReference type="RefSeq" id="WP_138364680.1">
    <property type="nucleotide sequence ID" value="NZ_VCEJ01000002.1"/>
</dbReference>